<sequence length="526" mass="58846">MYCQSCRIPLVESSLDTLNPASFDILIASTGKIRQPPSTKTVRSPLIPEDRPPNRVTAPLYEREIPQARACDGQIQSPNSKDTGMSFVVLTNSQVLPTQTVLDTNNTLTTQPAQSSLPEHLDLKKRVYGIDQSNPHVEKSRHLFEIISARSDIDQPICMECTELLVSGMQKQLSTATKEQDAYISFLRNVGVSIPSEDETRDAERSLEAALKAESSLIKELLALEEESAAINMELLALDEQCQQLSQDERQFWQNRNAFALSLGDFQNDRDMLNVKYDHDSRQLERLQRTNVYNDMFCIGHDGYFGTINGLRLGRLNNPPVEWPEINSAWGQTVLLLTVIADKLQFQFEGYKLHPLGSTSRIEKTEVDRSSNAPAHNSTGSKVRTASQKVAMLDLFFSGDIPLHLPWLYQRFNAGMVAFLECLHQLGAHVERPGLITNQSPSTATAQCMNCNSQKQCGHIPTNHIGLKLPYDIKRDKIGDSSIKLGFNQNDETWTRACKYTLTCCKFLLAHVSNISTAKVDNTTAS</sequence>
<accession>A0ACB8URE6</accession>
<protein>
    <submittedName>
        <fullName evidence="1">Vacuolar protein sorting-associated protein atg6</fullName>
    </submittedName>
</protein>
<gene>
    <name evidence="1" type="primary">atg6</name>
    <name evidence="1" type="ORF">LOY88_005152</name>
</gene>
<evidence type="ECO:0000313" key="1">
    <source>
        <dbReference type="EMBL" id="KAI2383587.1"/>
    </source>
</evidence>
<reference evidence="1" key="1">
    <citation type="journal article" date="2022" name="bioRxiv">
        <title>Population genetic analysis of Ophidiomyces ophidiicola, the causative agent of snake fungal disease, indicates recent introductions to the USA.</title>
        <authorList>
            <person name="Ladner J.T."/>
            <person name="Palmer J.M."/>
            <person name="Ettinger C.L."/>
            <person name="Stajich J.E."/>
            <person name="Farrell T.M."/>
            <person name="Glorioso B.M."/>
            <person name="Lawson B."/>
            <person name="Price S.J."/>
            <person name="Stengle A.G."/>
            <person name="Grear D.A."/>
            <person name="Lorch J.M."/>
        </authorList>
    </citation>
    <scope>NUCLEOTIDE SEQUENCE</scope>
    <source>
        <strain evidence="1">NWHC 24266-5</strain>
    </source>
</reference>
<organism evidence="1">
    <name type="scientific">Ophidiomyces ophidiicola</name>
    <dbReference type="NCBI Taxonomy" id="1387563"/>
    <lineage>
        <taxon>Eukaryota</taxon>
        <taxon>Fungi</taxon>
        <taxon>Dikarya</taxon>
        <taxon>Ascomycota</taxon>
        <taxon>Pezizomycotina</taxon>
        <taxon>Eurotiomycetes</taxon>
        <taxon>Eurotiomycetidae</taxon>
        <taxon>Onygenales</taxon>
        <taxon>Onygenaceae</taxon>
        <taxon>Ophidiomyces</taxon>
    </lineage>
</organism>
<proteinExistence type="predicted"/>
<name>A0ACB8URE6_9EURO</name>
<dbReference type="EMBL" id="JALBCA010000087">
    <property type="protein sequence ID" value="KAI2383587.1"/>
    <property type="molecule type" value="Genomic_DNA"/>
</dbReference>
<comment type="caution">
    <text evidence="1">The sequence shown here is derived from an EMBL/GenBank/DDBJ whole genome shotgun (WGS) entry which is preliminary data.</text>
</comment>